<evidence type="ECO:0000256" key="2">
    <source>
        <dbReference type="ARBA" id="ARBA00023043"/>
    </source>
</evidence>
<feature type="repeat" description="ANK" evidence="3">
    <location>
        <begin position="834"/>
        <end position="866"/>
    </location>
</feature>
<dbReference type="Gene3D" id="3.40.50.1460">
    <property type="match status" value="1"/>
</dbReference>
<feature type="repeat" description="ANK" evidence="3">
    <location>
        <begin position="112"/>
        <end position="144"/>
    </location>
</feature>
<evidence type="ECO:0000313" key="5">
    <source>
        <dbReference type="EMBL" id="WGK84005.1"/>
    </source>
</evidence>
<evidence type="ECO:0000256" key="1">
    <source>
        <dbReference type="ARBA" id="ARBA00022737"/>
    </source>
</evidence>
<feature type="repeat" description="ANK" evidence="3">
    <location>
        <begin position="460"/>
        <end position="492"/>
    </location>
</feature>
<dbReference type="Gene3D" id="1.25.40.20">
    <property type="entry name" value="Ankyrin repeat-containing domain"/>
    <property type="match status" value="9"/>
</dbReference>
<dbReference type="RefSeq" id="WP_301067971.1">
    <property type="nucleotide sequence ID" value="NZ_CP118710.1"/>
</dbReference>
<dbReference type="InterPro" id="IPR036770">
    <property type="entry name" value="Ankyrin_rpt-contain_sf"/>
</dbReference>
<sequence>MVLIVRALLIALLTTDGLFYTSLVYGEQDSHSQVQELDIVTTRLNQAISSHDLTALETLLTVEEVDVNRCLLSETECLHPLLIALEQSNLPAFKLLLENGADANGATAEPNDNASPLMMATYVNNREAATLLIKHGADVNHVATDMSPLAAAAFLGRPWFVATLLRNGADVSQTSRGETIEDLARKAGHHYLAQQLSQPESWLQELEKQLVSGVKNHQLWEVQSALALGADPSMMVDGLALISMVLDSGRIDIADALKEAGVNLESVDTDNNTPLMRTINSENTVGTQWLIENGANLNPESEYPLLVLAMYGEQDSVIQLLLQHGVDTVDRGTSGILPLEMALATLNHDLSLQLIAYSKDTDFSSDRVIALANALGSDIEHVLELLRQVRDRLSVNTDQLLLAAKQGDENAWRSALAHGVIIDARDDENFTALHRAAYQGDHELVSALLKYSPTLTLEVEGYTALMLSVLSADSKTIYYLLNAGADRHLVGGMGKSAFQLAKDNNTRVAEILFADTSRYEELAQNQAFLHSVINNEQASFQQYLQQDIDINWHQGDGFTALAFAARDGRTDIAKALISNGANLESPIGRGWSPLLLAAKNNNTSVLVALIAEEVDVHDKSPEGKTALDYAKENRATFAHKLLITEPEDRQSLLDGYALAQALINNDAPTAYQLIKQGANLNLSDDLNWQPIHFAVRERQNNLLGLILRHDVELDQLASTTEGMFTPLMVAVFNDNLLAAYKLLEAGASTEIENERGETALALAKRLNIVDLVELLRAQEQDRAATFDRLRLHRHYFSVIGQILDSNDPDIQTNLIGQVEDLMVQESLVHVENVYGWTLLQLAARDGNDPLVKLALEHGADADKVVNTTDSPPKSALELAIWNDELEITHRLLKATQKPILRERALEIAREKQFDDIILLLNNPENYQRLQVNRRVFEIVWKLRSSKRRLQPLVEELDGLLSTGLVNRSNIDSHGMLAGFYLLLSKYNYEDTLVKLLPEQPVTLEIKDADTGHYFNPLMMAVSNGHLSEVRALLNIGYQANASTASGHSALGLAIEEAKYDMVSLLQSQPSERASLINTLELFKAIEKGRGERVQSLLTEGGLLPDLLSAKGWSAIHYFAANGDLRNVQRMYALGAEIGAKSRGGETPLMLAANASHHRVMEWLLYQGASATYANEQGETAQDYAVANDDLYAYLLLSQTTNESGTPLSENAFRLTSSVKSQDYLSAQKQLELLSSTNNQLLMQLSHWPYPTRSPLHYAALVGDSLMIELLVKHGFSPNLRDSQGVTALMLAAQVSLEVVDVLQKHGAISKLGDNQGLTAVDFLWDSSLSSEDKELIDDKLWLPITLKETSLNAAIRNLIERGYELEGFEADSASLDIVELSKVSIEYAHLTAFQWLHSHGNEPLLPEQTLELIVYAVKILQNPEEFVELLLEQQPLALSADMGEKLQSSLAQVCLRNPMFCLQTLPSEMLTAIATQLEGELDEANVPNLATCETLSTRVPSAIEKVTTENASRLGLEVTSRCQKTYPTSVLNEVNLVVGIGHQSSISALDVQEVSNGWVASGDVSGKVIVWEKQTQKLVNEWIWSGGRVNYLKFHNTQPWLIVASNKEVLVWDLLTQQVRWQVEIINQSVLLSNNRIWVADGSDIVELSADSGQVHNRWKSGGNIRQLLTVDNQLLSIHNHLIALWSRDGELLQTYLSEQPLVKVVSSSDGSTQIMLTDSTIGEGFQLHRLVIDPNLSMVAIKAVESLNDEVSNLSFATSKGGDMVVNCRGELKWIAIEENPLIAPSDCSSVTGHVDTGPLVALESEHGQQEFWVANQKRIQLIHDIDSEPHATFVGNSQRKIKLCSLKENTLYIDSPLGRRGIDLRDRGLPAVLPELKKGESWLCANSQTQQFSQSENGEIQRYERSGQSLVTRYYGLSSLSTKHVFDSENHNKVVVIGTKIGEGYDGVDNHIAVFDRQNHYLIDAFTAFPESSNRASRFLSMGTLLGVQKSMLSPNGRWLALFNEQELVVYDLEKNIITSRTTIEGSDIQVDNEYVYVLNSDLYLLPLNTLWHQPQKIALTLTSTIGDEVAYAPLSSQREKFVLFDNRQIIVSLDNQLYRFDVDTGKGVRLKGHHEDDIWELAATSSSKLVTLSADATFGVWDIYQGMQARIVGFADGSWAAVNDTGLFDASVGGMEKLYFRVGSTLLDIEQLKDRYFEPYLLQKVLGIHQERIRDAGQLKHVALYPKAQIEEVEVGVFEVTLVDQGGGIGELTVYLNNKYVSLNEGNSRNERLSNGQKWTIDLADHAYLKPGDNQLSVVATNKEGYLSSRGINVQFVSNNKKPQAQPRLFIVSIGVSDYQGTQLDLRFSAKDAKDMEQALVRGAQTLFGTPHTKSWLLTTDATSEELLPTKRNVQRIFEQLSRESTSSDILVLYLSGHGITMQANESEYYFLTQDAYSTDINTYKDPALLYTTTLSSSEIIQLANQTSILKQVLILDTCASGQVVENLAQTRDLSSDALRALEKVQNRTGMHVITGSTADAVSYEASQFGQGILTYSLLEGMKGAALEQGSFVDVVTLFSRARDRVPELAKNIGGIQQPVVFSKADSFYIGQLDEDARRDINLLQPKPVFMRTTLMNKETLRDDLLFGRQLEAHLREESLRGRGSELVFVESYQYASGIKVSGLYNLTAEGIRLEIAVFKEEVNIGRIELDISDNELNNWPNTLTRLILTEIEGR</sequence>
<feature type="domain" description="Peptidase C14 caspase" evidence="4">
    <location>
        <begin position="2337"/>
        <end position="2586"/>
    </location>
</feature>
<dbReference type="PROSITE" id="PS50088">
    <property type="entry name" value="ANK_REPEAT"/>
    <property type="match status" value="9"/>
</dbReference>
<dbReference type="InterPro" id="IPR002110">
    <property type="entry name" value="Ankyrin_rpt"/>
</dbReference>
<dbReference type="InterPro" id="IPR029030">
    <property type="entry name" value="Caspase-like_dom_sf"/>
</dbReference>
<dbReference type="InterPro" id="IPR011600">
    <property type="entry name" value="Pept_C14_caspase"/>
</dbReference>
<dbReference type="PANTHER" id="PTHR24171">
    <property type="entry name" value="ANKYRIN REPEAT DOMAIN-CONTAINING PROTEIN 39-RELATED"/>
    <property type="match status" value="1"/>
</dbReference>
<protein>
    <submittedName>
        <fullName evidence="5">Ankyrin repeat domain-containing protein</fullName>
    </submittedName>
</protein>
<feature type="repeat" description="ANK" evidence="3">
    <location>
        <begin position="144"/>
        <end position="176"/>
    </location>
</feature>
<dbReference type="SMART" id="SM00248">
    <property type="entry name" value="ANK"/>
    <property type="match status" value="21"/>
</dbReference>
<feature type="repeat" description="ANK" evidence="3">
    <location>
        <begin position="428"/>
        <end position="460"/>
    </location>
</feature>
<keyword evidence="2 3" id="KW-0040">ANK repeat</keyword>
<dbReference type="SMART" id="SM00320">
    <property type="entry name" value="WD40"/>
    <property type="match status" value="3"/>
</dbReference>
<dbReference type="PANTHER" id="PTHR24171:SF9">
    <property type="entry name" value="ANKYRIN REPEAT DOMAIN-CONTAINING PROTEIN 39"/>
    <property type="match status" value="1"/>
</dbReference>
<evidence type="ECO:0000259" key="4">
    <source>
        <dbReference type="Pfam" id="PF00656"/>
    </source>
</evidence>
<dbReference type="SUPFAM" id="SSF48403">
    <property type="entry name" value="Ankyrin repeat"/>
    <property type="match status" value="4"/>
</dbReference>
<dbReference type="Gene3D" id="2.130.10.10">
    <property type="entry name" value="YVTN repeat-like/Quinoprotein amine dehydrogenase"/>
    <property type="match status" value="2"/>
</dbReference>
<dbReference type="SUPFAM" id="SSF50978">
    <property type="entry name" value="WD40 repeat-like"/>
    <property type="match status" value="1"/>
</dbReference>
<keyword evidence="1" id="KW-0677">Repeat</keyword>
<dbReference type="Pfam" id="PF00656">
    <property type="entry name" value="Peptidase_C14"/>
    <property type="match status" value="1"/>
</dbReference>
<dbReference type="InterPro" id="IPR001680">
    <property type="entry name" value="WD40_rpt"/>
</dbReference>
<dbReference type="Pfam" id="PF13606">
    <property type="entry name" value="Ank_3"/>
    <property type="match status" value="1"/>
</dbReference>
<dbReference type="SUPFAM" id="SSF50998">
    <property type="entry name" value="Quinoprotein alcohol dehydrogenase-like"/>
    <property type="match status" value="1"/>
</dbReference>
<dbReference type="Pfam" id="PF12796">
    <property type="entry name" value="Ank_2"/>
    <property type="match status" value="6"/>
</dbReference>
<dbReference type="Proteomes" id="UP001239257">
    <property type="component" value="Chromosome 2"/>
</dbReference>
<dbReference type="Pfam" id="PF13637">
    <property type="entry name" value="Ank_4"/>
    <property type="match status" value="1"/>
</dbReference>
<accession>A0AAX3UB50</accession>
<feature type="repeat" description="ANK" evidence="3">
    <location>
        <begin position="1250"/>
        <end position="1282"/>
    </location>
</feature>
<evidence type="ECO:0000313" key="6">
    <source>
        <dbReference type="Proteomes" id="UP001239257"/>
    </source>
</evidence>
<evidence type="ECO:0000256" key="3">
    <source>
        <dbReference type="PROSITE-ProRule" id="PRU00023"/>
    </source>
</evidence>
<gene>
    <name evidence="5" type="ORF">PYE51_16570</name>
</gene>
<organism evidence="5 6">
    <name type="scientific">Vibrio aestuarianus</name>
    <dbReference type="NCBI Taxonomy" id="28171"/>
    <lineage>
        <taxon>Bacteria</taxon>
        <taxon>Pseudomonadati</taxon>
        <taxon>Pseudomonadota</taxon>
        <taxon>Gammaproteobacteria</taxon>
        <taxon>Vibrionales</taxon>
        <taxon>Vibrionaceae</taxon>
        <taxon>Vibrio</taxon>
    </lineage>
</organism>
<dbReference type="SUPFAM" id="SSF52129">
    <property type="entry name" value="Caspase-like"/>
    <property type="match status" value="1"/>
</dbReference>
<dbReference type="PROSITE" id="PS50297">
    <property type="entry name" value="ANK_REP_REGION"/>
    <property type="match status" value="6"/>
</dbReference>
<dbReference type="InterPro" id="IPR015943">
    <property type="entry name" value="WD40/YVTN_repeat-like_dom_sf"/>
</dbReference>
<dbReference type="GO" id="GO:0004197">
    <property type="term" value="F:cysteine-type endopeptidase activity"/>
    <property type="evidence" value="ECO:0007669"/>
    <property type="project" value="InterPro"/>
</dbReference>
<dbReference type="InterPro" id="IPR011047">
    <property type="entry name" value="Quinoprotein_ADH-like_sf"/>
</dbReference>
<feature type="repeat" description="ANK" evidence="3">
    <location>
        <begin position="1143"/>
        <end position="1175"/>
    </location>
</feature>
<feature type="repeat" description="ANK" evidence="3">
    <location>
        <begin position="1110"/>
        <end position="1142"/>
    </location>
</feature>
<name>A0AAX3UB50_9VIBR</name>
<proteinExistence type="predicted"/>
<dbReference type="InterPro" id="IPR036322">
    <property type="entry name" value="WD40_repeat_dom_sf"/>
</dbReference>
<feature type="repeat" description="ANK" evidence="3">
    <location>
        <begin position="556"/>
        <end position="584"/>
    </location>
</feature>
<reference evidence="5" key="1">
    <citation type="submission" date="2022-02" db="EMBL/GenBank/DDBJ databases">
        <title>Emergence and expansion in Europe of a Vibrio aestuarianus clonal complex pathogenic for oysters.</title>
        <authorList>
            <person name="Mesnil A."/>
            <person name="Travers M.-A."/>
        </authorList>
    </citation>
    <scope>NUCLEOTIDE SEQUENCE</scope>
    <source>
        <strain evidence="5">U29</strain>
    </source>
</reference>
<dbReference type="EMBL" id="CP118710">
    <property type="protein sequence ID" value="WGK84005.1"/>
    <property type="molecule type" value="Genomic_DNA"/>
</dbReference>
<dbReference type="GO" id="GO:0006508">
    <property type="term" value="P:proteolysis"/>
    <property type="evidence" value="ECO:0007669"/>
    <property type="project" value="InterPro"/>
</dbReference>